<keyword evidence="11" id="KW-1185">Reference proteome</keyword>
<evidence type="ECO:0000256" key="1">
    <source>
        <dbReference type="ARBA" id="ARBA00004141"/>
    </source>
</evidence>
<dbReference type="PRINTS" id="PR00220">
    <property type="entry name" value="SYNAPTOPHYSN"/>
</dbReference>
<dbReference type="Pfam" id="PF01284">
    <property type="entry name" value="MARVEL"/>
    <property type="match status" value="1"/>
</dbReference>
<comment type="subcellular location">
    <subcellularLocation>
        <location evidence="1">Membrane</location>
        <topology evidence="1">Multi-pass membrane protein</topology>
    </subcellularLocation>
</comment>
<dbReference type="GO" id="GO:0030672">
    <property type="term" value="C:synaptic vesicle membrane"/>
    <property type="evidence" value="ECO:0007669"/>
    <property type="project" value="TreeGrafter"/>
</dbReference>
<dbReference type="InterPro" id="IPR008253">
    <property type="entry name" value="Marvel"/>
</dbReference>
<evidence type="ECO:0000313" key="11">
    <source>
        <dbReference type="Proteomes" id="UP000694523"/>
    </source>
</evidence>
<sequence length="227" mass="26158">RIWPKTYSHQNAEDLSPIKILNIFAVCAFATCGGYYGHLQVKVDCAERRQSNRSINIDFSYPFRLQQVHFRAPLCEARRHEVYFLDGDMSPAAQFFVMVGVFAFLYSLLATVVYVFYQNAYLRNNRGPLVDFVVTVVFSFMWLVCTCCWAKALSDLKSETNPSCLYCFILSMYNYTPCVCAQVFGFVNLVLWAGNIWFVFKETGCVTMVTAMEFSVDLHLSFKLWPL</sequence>
<feature type="transmembrane region" description="Helical" evidence="8">
    <location>
        <begin position="20"/>
        <end position="38"/>
    </location>
</feature>
<accession>A0A8C6V2X0</accession>
<feature type="domain" description="MARVEL" evidence="9">
    <location>
        <begin position="9"/>
        <end position="204"/>
    </location>
</feature>
<evidence type="ECO:0000256" key="3">
    <source>
        <dbReference type="ARBA" id="ARBA00022692"/>
    </source>
</evidence>
<dbReference type="PANTHER" id="PTHR10306:SF16">
    <property type="entry name" value="SYNAPTOPORIN"/>
    <property type="match status" value="1"/>
</dbReference>
<organism evidence="10 11">
    <name type="scientific">Neogobius melanostomus</name>
    <name type="common">round goby</name>
    <dbReference type="NCBI Taxonomy" id="47308"/>
    <lineage>
        <taxon>Eukaryota</taxon>
        <taxon>Metazoa</taxon>
        <taxon>Chordata</taxon>
        <taxon>Craniata</taxon>
        <taxon>Vertebrata</taxon>
        <taxon>Euteleostomi</taxon>
        <taxon>Actinopterygii</taxon>
        <taxon>Neopterygii</taxon>
        <taxon>Teleostei</taxon>
        <taxon>Neoteleostei</taxon>
        <taxon>Acanthomorphata</taxon>
        <taxon>Gobiaria</taxon>
        <taxon>Gobiiformes</taxon>
        <taxon>Gobioidei</taxon>
        <taxon>Gobiidae</taxon>
        <taxon>Benthophilinae</taxon>
        <taxon>Neogobiini</taxon>
        <taxon>Neogobius</taxon>
    </lineage>
</organism>
<protein>
    <submittedName>
        <fullName evidence="10">Synaptoporin</fullName>
    </submittedName>
</protein>
<keyword evidence="5 7" id="KW-0472">Membrane</keyword>
<evidence type="ECO:0000313" key="10">
    <source>
        <dbReference type="Ensembl" id="ENSNMLP00000043923.1"/>
    </source>
</evidence>
<dbReference type="PANTHER" id="PTHR10306">
    <property type="entry name" value="SYNAPTOPHYSIN"/>
    <property type="match status" value="1"/>
</dbReference>
<dbReference type="AlphaFoldDB" id="A0A8C6V2X0"/>
<evidence type="ECO:0000256" key="8">
    <source>
        <dbReference type="SAM" id="Phobius"/>
    </source>
</evidence>
<keyword evidence="3 7" id="KW-0812">Transmembrane</keyword>
<proteinExistence type="inferred from homology"/>
<feature type="transmembrane region" description="Helical" evidence="8">
    <location>
        <begin position="129"/>
        <end position="152"/>
    </location>
</feature>
<evidence type="ECO:0000256" key="5">
    <source>
        <dbReference type="ARBA" id="ARBA00023136"/>
    </source>
</evidence>
<comment type="similarity">
    <text evidence="2">Belongs to the synaptophysin/synaptobrevin family.</text>
</comment>
<dbReference type="PROSITE" id="PS51225">
    <property type="entry name" value="MARVEL"/>
    <property type="match status" value="1"/>
</dbReference>
<evidence type="ECO:0000259" key="9">
    <source>
        <dbReference type="PROSITE" id="PS51225"/>
    </source>
</evidence>
<evidence type="ECO:0000256" key="7">
    <source>
        <dbReference type="PROSITE-ProRule" id="PRU00581"/>
    </source>
</evidence>
<keyword evidence="6" id="KW-0325">Glycoprotein</keyword>
<reference evidence="10" key="2">
    <citation type="submission" date="2025-09" db="UniProtKB">
        <authorList>
            <consortium name="Ensembl"/>
        </authorList>
    </citation>
    <scope>IDENTIFICATION</scope>
</reference>
<evidence type="ECO:0000256" key="6">
    <source>
        <dbReference type="ARBA" id="ARBA00023180"/>
    </source>
</evidence>
<reference evidence="10" key="1">
    <citation type="submission" date="2025-08" db="UniProtKB">
        <authorList>
            <consortium name="Ensembl"/>
        </authorList>
    </citation>
    <scope>IDENTIFICATION</scope>
</reference>
<dbReference type="Ensembl" id="ENSNMLT00000048759.1">
    <property type="protein sequence ID" value="ENSNMLP00000043923.1"/>
    <property type="gene ID" value="ENSNMLG00000026617.1"/>
</dbReference>
<feature type="transmembrane region" description="Helical" evidence="8">
    <location>
        <begin position="95"/>
        <end position="117"/>
    </location>
</feature>
<name>A0A8C6V2X0_9GOBI</name>
<evidence type="ECO:0000256" key="4">
    <source>
        <dbReference type="ARBA" id="ARBA00022989"/>
    </source>
</evidence>
<feature type="transmembrane region" description="Helical" evidence="8">
    <location>
        <begin position="172"/>
        <end position="193"/>
    </location>
</feature>
<dbReference type="InterPro" id="IPR001285">
    <property type="entry name" value="Synaptophysin/porin"/>
</dbReference>
<keyword evidence="4 8" id="KW-1133">Transmembrane helix</keyword>
<evidence type="ECO:0000256" key="2">
    <source>
        <dbReference type="ARBA" id="ARBA00006476"/>
    </source>
</evidence>
<dbReference type="Proteomes" id="UP000694523">
    <property type="component" value="Unplaced"/>
</dbReference>